<evidence type="ECO:0000313" key="3">
    <source>
        <dbReference type="Proteomes" id="UP000263833"/>
    </source>
</evidence>
<gene>
    <name evidence="2" type="ORF">DXH95_04075</name>
</gene>
<proteinExistence type="predicted"/>
<sequence length="360" mass="38807">MARPSGLMVPSACHRVDGHDSKDSILTGHERIVRNPAGPAPVRRPNSVRRTSTIDTGWPGGFGQPVVMVGRARDVLTGPDGGPPKILAEDSFRIGATARREILDISVEPHRPSIDVLVGARGGGHLRALLAEVMPEERVNGSPLYLLLDDFSGASLVAGWIWSQWVNDWQELAQQSGARSTAGRGGVMTDICAGFEQGSTALMPDGSSNRSQNSAEVPSLVNPDDPEGWHNLFDHAPVSMRRARRIDVWRDGGDVRIEVGFQDSGINPKGGRTAIHEYLVHAVARGADLVLAEITVDPRILPYRECPNAAPNADKMVGLRLADFRKSVLETLPGPLGCTHLNDVLRSMAEVPHLAAHLPH</sequence>
<dbReference type="OrthoDB" id="7530149at2"/>
<comment type="caution">
    <text evidence="2">The sequence shown here is derived from an EMBL/GenBank/DDBJ whole genome shotgun (WGS) entry which is preliminary data.</text>
</comment>
<accession>A0A371BG81</accession>
<dbReference type="Proteomes" id="UP000263833">
    <property type="component" value="Unassembled WGS sequence"/>
</dbReference>
<dbReference type="InterPro" id="IPR021312">
    <property type="entry name" value="DUF2889"/>
</dbReference>
<name>A0A371BG81_9SPHN</name>
<dbReference type="EMBL" id="QRGP01000001">
    <property type="protein sequence ID" value="RDV06605.1"/>
    <property type="molecule type" value="Genomic_DNA"/>
</dbReference>
<feature type="compositionally biased region" description="Polar residues" evidence="1">
    <location>
        <begin position="206"/>
        <end position="216"/>
    </location>
</feature>
<organism evidence="2 3">
    <name type="scientific">Sphingorhabdus pulchriflava</name>
    <dbReference type="NCBI Taxonomy" id="2292257"/>
    <lineage>
        <taxon>Bacteria</taxon>
        <taxon>Pseudomonadati</taxon>
        <taxon>Pseudomonadota</taxon>
        <taxon>Alphaproteobacteria</taxon>
        <taxon>Sphingomonadales</taxon>
        <taxon>Sphingomonadaceae</taxon>
        <taxon>Sphingorhabdus</taxon>
    </lineage>
</organism>
<dbReference type="AlphaFoldDB" id="A0A371BG81"/>
<feature type="region of interest" description="Disordered" evidence="1">
    <location>
        <begin position="202"/>
        <end position="223"/>
    </location>
</feature>
<feature type="region of interest" description="Disordered" evidence="1">
    <location>
        <begin position="34"/>
        <end position="56"/>
    </location>
</feature>
<keyword evidence="3" id="KW-1185">Reference proteome</keyword>
<evidence type="ECO:0000313" key="2">
    <source>
        <dbReference type="EMBL" id="RDV06605.1"/>
    </source>
</evidence>
<dbReference type="Pfam" id="PF11136">
    <property type="entry name" value="DUF2889"/>
    <property type="match status" value="1"/>
</dbReference>
<protein>
    <submittedName>
        <fullName evidence="2">DUF2889 domain-containing protein</fullName>
    </submittedName>
</protein>
<evidence type="ECO:0000256" key="1">
    <source>
        <dbReference type="SAM" id="MobiDB-lite"/>
    </source>
</evidence>
<reference evidence="3" key="1">
    <citation type="submission" date="2018-08" db="EMBL/GenBank/DDBJ databases">
        <authorList>
            <person name="Kim S.-J."/>
            <person name="Jung G.-Y."/>
        </authorList>
    </citation>
    <scope>NUCLEOTIDE SEQUENCE [LARGE SCALE GENOMIC DNA]</scope>
    <source>
        <strain evidence="3">GY_G</strain>
    </source>
</reference>